<protein>
    <submittedName>
        <fullName evidence="10">Rhamnulokinase</fullName>
    </submittedName>
</protein>
<evidence type="ECO:0000256" key="1">
    <source>
        <dbReference type="ARBA" id="ARBA00009156"/>
    </source>
</evidence>
<evidence type="ECO:0000256" key="2">
    <source>
        <dbReference type="ARBA" id="ARBA00022679"/>
    </source>
</evidence>
<dbReference type="CDD" id="cd07771">
    <property type="entry name" value="ASKHA_NBD_FGGY_RhaB-like"/>
    <property type="match status" value="1"/>
</dbReference>
<dbReference type="AlphaFoldDB" id="A0A239M594"/>
<dbReference type="SUPFAM" id="SSF53067">
    <property type="entry name" value="Actin-like ATPase domain"/>
    <property type="match status" value="2"/>
</dbReference>
<evidence type="ECO:0000256" key="4">
    <source>
        <dbReference type="ARBA" id="ARBA00022777"/>
    </source>
</evidence>
<evidence type="ECO:0000259" key="9">
    <source>
        <dbReference type="Pfam" id="PF02782"/>
    </source>
</evidence>
<dbReference type="PANTHER" id="PTHR10196:SF93">
    <property type="entry name" value="L-RHAMNULOKINASE"/>
    <property type="match status" value="1"/>
</dbReference>
<keyword evidence="6" id="KW-1015">Disulfide bond</keyword>
<dbReference type="GO" id="GO:0019301">
    <property type="term" value="P:rhamnose catabolic process"/>
    <property type="evidence" value="ECO:0007669"/>
    <property type="project" value="InterPro"/>
</dbReference>
<organism evidence="10 11">
    <name type="scientific">Granulicella rosea</name>
    <dbReference type="NCBI Taxonomy" id="474952"/>
    <lineage>
        <taxon>Bacteria</taxon>
        <taxon>Pseudomonadati</taxon>
        <taxon>Acidobacteriota</taxon>
        <taxon>Terriglobia</taxon>
        <taxon>Terriglobales</taxon>
        <taxon>Acidobacteriaceae</taxon>
        <taxon>Granulicella</taxon>
    </lineage>
</organism>
<dbReference type="GO" id="GO:0008993">
    <property type="term" value="F:rhamnulokinase activity"/>
    <property type="evidence" value="ECO:0007669"/>
    <property type="project" value="InterPro"/>
</dbReference>
<keyword evidence="5" id="KW-0067">ATP-binding</keyword>
<dbReference type="InterPro" id="IPR018484">
    <property type="entry name" value="FGGY_N"/>
</dbReference>
<keyword evidence="4 10" id="KW-0418">Kinase</keyword>
<gene>
    <name evidence="10" type="ORF">SAMN05421770_10976</name>
</gene>
<dbReference type="GO" id="GO:0005524">
    <property type="term" value="F:ATP binding"/>
    <property type="evidence" value="ECO:0007669"/>
    <property type="project" value="UniProtKB-KW"/>
</dbReference>
<feature type="domain" description="Carbohydrate kinase FGGY N-terminal" evidence="8">
    <location>
        <begin position="18"/>
        <end position="260"/>
    </location>
</feature>
<dbReference type="Pfam" id="PF00370">
    <property type="entry name" value="FGGY_N"/>
    <property type="match status" value="1"/>
</dbReference>
<name>A0A239M594_9BACT</name>
<accession>A0A239M594</accession>
<dbReference type="EMBL" id="FZOU01000009">
    <property type="protein sequence ID" value="SNT37049.1"/>
    <property type="molecule type" value="Genomic_DNA"/>
</dbReference>
<evidence type="ECO:0000256" key="5">
    <source>
        <dbReference type="ARBA" id="ARBA00022840"/>
    </source>
</evidence>
<dbReference type="OrthoDB" id="9761504at2"/>
<keyword evidence="2" id="KW-0808">Transferase</keyword>
<dbReference type="Pfam" id="PF02782">
    <property type="entry name" value="FGGY_C"/>
    <property type="match status" value="1"/>
</dbReference>
<dbReference type="Proteomes" id="UP000198356">
    <property type="component" value="Unassembled WGS sequence"/>
</dbReference>
<evidence type="ECO:0000256" key="6">
    <source>
        <dbReference type="ARBA" id="ARBA00023157"/>
    </source>
</evidence>
<reference evidence="10 11" key="1">
    <citation type="submission" date="2017-06" db="EMBL/GenBank/DDBJ databases">
        <authorList>
            <person name="Kim H.J."/>
            <person name="Triplett B.A."/>
        </authorList>
    </citation>
    <scope>NUCLEOTIDE SEQUENCE [LARGE SCALE GENOMIC DNA]</scope>
    <source>
        <strain evidence="10 11">DSM 18704</strain>
    </source>
</reference>
<keyword evidence="3" id="KW-0547">Nucleotide-binding</keyword>
<dbReference type="GO" id="GO:0006071">
    <property type="term" value="P:glycerol metabolic process"/>
    <property type="evidence" value="ECO:0007669"/>
    <property type="project" value="TreeGrafter"/>
</dbReference>
<dbReference type="GO" id="GO:0004370">
    <property type="term" value="F:glycerol kinase activity"/>
    <property type="evidence" value="ECO:0007669"/>
    <property type="project" value="TreeGrafter"/>
</dbReference>
<dbReference type="Gene3D" id="3.30.420.40">
    <property type="match status" value="2"/>
</dbReference>
<evidence type="ECO:0000313" key="10">
    <source>
        <dbReference type="EMBL" id="SNT37049.1"/>
    </source>
</evidence>
<dbReference type="InterPro" id="IPR018485">
    <property type="entry name" value="FGGY_C"/>
</dbReference>
<evidence type="ECO:0000256" key="3">
    <source>
        <dbReference type="ARBA" id="ARBA00022741"/>
    </source>
</evidence>
<keyword evidence="7" id="KW-0684">Rhamnose metabolism</keyword>
<proteinExistence type="inferred from homology"/>
<dbReference type="PANTHER" id="PTHR10196">
    <property type="entry name" value="SUGAR KINASE"/>
    <property type="match status" value="1"/>
</dbReference>
<evidence type="ECO:0000259" key="8">
    <source>
        <dbReference type="Pfam" id="PF00370"/>
    </source>
</evidence>
<evidence type="ECO:0000313" key="11">
    <source>
        <dbReference type="Proteomes" id="UP000198356"/>
    </source>
</evidence>
<evidence type="ECO:0000256" key="7">
    <source>
        <dbReference type="ARBA" id="ARBA00023308"/>
    </source>
</evidence>
<sequence length="497" mass="54331">MKKALEKALAPKDVRASIAVDLGAESCRVSLLRWEGTRPVITLVHRFPNAPRELPEEQGGGLRWDLSMIVHGLEHGLRLCAGLATEGVRSIAVDGWAVDYVRVDADGAALADPFCYRDERTIKAERSLHRKARPERMRELTGIQLMRINTLYQLHADALAELPEGQQWLNLPEYILSRWGGARVAEFTNATHTQLVELHKRQWCREIFSAAQLDMACAPKLVPPGTEVGRLSGPLAELPAFADTVLVAPACHDTASAIAGIPAQGNDWAYISSGTWSLVGTLLEQPRNGHAPSAENFTNLGAVGDRVCFHKNVNGMWLIKQCMEQWASEGTDWNIVDLVAAAEKLPRPHDLLDVDDPELLLPERMPQRINAQRVKRGHDPLDESASNAPAFASLIFYSLAARYAKVLDRISLHSGKQFKRLFIVGGASQNLFLNRLTAEATGLEVFRGAPESSTVGNFAVQLAALEGSRDAITGVYAEPVARWAALMEGALEAGAKG</sequence>
<dbReference type="InterPro" id="IPR043129">
    <property type="entry name" value="ATPase_NBD"/>
</dbReference>
<dbReference type="GO" id="GO:0005829">
    <property type="term" value="C:cytosol"/>
    <property type="evidence" value="ECO:0007669"/>
    <property type="project" value="TreeGrafter"/>
</dbReference>
<keyword evidence="11" id="KW-1185">Reference proteome</keyword>
<feature type="domain" description="Carbohydrate kinase FGGY C-terminal" evidence="9">
    <location>
        <begin position="269"/>
        <end position="464"/>
    </location>
</feature>
<dbReference type="RefSeq" id="WP_089410058.1">
    <property type="nucleotide sequence ID" value="NZ_FZOU01000009.1"/>
</dbReference>
<comment type="similarity">
    <text evidence="1">Belongs to the FGGY kinase family.</text>
</comment>
<dbReference type="InterPro" id="IPR013449">
    <property type="entry name" value="Rhamnulokinase"/>
</dbReference>